<keyword evidence="1" id="KW-1015">Disulfide bond</keyword>
<evidence type="ECO:0000256" key="1">
    <source>
        <dbReference type="ARBA" id="ARBA00023157"/>
    </source>
</evidence>
<dbReference type="InterPro" id="IPR036790">
    <property type="entry name" value="Frizzled_dom_sf"/>
</dbReference>
<dbReference type="OrthoDB" id="5790221at2759"/>
<dbReference type="InterPro" id="IPR020067">
    <property type="entry name" value="Frizzled_dom"/>
</dbReference>
<comment type="caution">
    <text evidence="2">Lacks conserved residue(s) required for the propagation of feature annotation.</text>
</comment>
<dbReference type="CDD" id="cd07459">
    <property type="entry name" value="CRD_TK_ROR_like"/>
    <property type="match status" value="1"/>
</dbReference>
<dbReference type="WBParaSite" id="SBAD_0001234401-mRNA-1">
    <property type="protein sequence ID" value="SBAD_0001234401-mRNA-1"/>
    <property type="gene ID" value="SBAD_0001234401"/>
</dbReference>
<accession>A0A183J7U7</accession>
<keyword evidence="5" id="KW-1185">Reference proteome</keyword>
<evidence type="ECO:0000313" key="5">
    <source>
        <dbReference type="Proteomes" id="UP000270296"/>
    </source>
</evidence>
<evidence type="ECO:0000256" key="2">
    <source>
        <dbReference type="PROSITE-ProRule" id="PRU00090"/>
    </source>
</evidence>
<organism evidence="6">
    <name type="scientific">Soboliphyme baturini</name>
    <dbReference type="NCBI Taxonomy" id="241478"/>
    <lineage>
        <taxon>Eukaryota</taxon>
        <taxon>Metazoa</taxon>
        <taxon>Ecdysozoa</taxon>
        <taxon>Nematoda</taxon>
        <taxon>Enoplea</taxon>
        <taxon>Dorylaimia</taxon>
        <taxon>Dioctophymatida</taxon>
        <taxon>Dioctophymatoidea</taxon>
        <taxon>Soboliphymatidae</taxon>
        <taxon>Soboliphyme</taxon>
    </lineage>
</organism>
<dbReference type="Pfam" id="PF01392">
    <property type="entry name" value="Fz"/>
    <property type="match status" value="1"/>
</dbReference>
<gene>
    <name evidence="4" type="ORF">SBAD_LOCUS11945</name>
</gene>
<feature type="domain" description="FZ" evidence="3">
    <location>
        <begin position="48"/>
        <end position="183"/>
    </location>
</feature>
<evidence type="ECO:0000259" key="3">
    <source>
        <dbReference type="PROSITE" id="PS50038"/>
    </source>
</evidence>
<reference evidence="4 5" key="2">
    <citation type="submission" date="2018-11" db="EMBL/GenBank/DDBJ databases">
        <authorList>
            <consortium name="Pathogen Informatics"/>
        </authorList>
    </citation>
    <scope>NUCLEOTIDE SEQUENCE [LARGE SCALE GENOMIC DNA]</scope>
</reference>
<dbReference type="InterPro" id="IPR041775">
    <property type="entry name" value="Ror-like_CRD"/>
</dbReference>
<reference evidence="6" key="1">
    <citation type="submission" date="2016-06" db="UniProtKB">
        <authorList>
            <consortium name="WormBaseParasite"/>
        </authorList>
    </citation>
    <scope>IDENTIFICATION</scope>
</reference>
<dbReference type="Gene3D" id="1.10.2000.10">
    <property type="entry name" value="Frizzled cysteine-rich domain"/>
    <property type="match status" value="1"/>
</dbReference>
<dbReference type="Proteomes" id="UP000270296">
    <property type="component" value="Unassembled WGS sequence"/>
</dbReference>
<evidence type="ECO:0000313" key="4">
    <source>
        <dbReference type="EMBL" id="VDP44194.1"/>
    </source>
</evidence>
<protein>
    <submittedName>
        <fullName evidence="6">FZ domain-containing protein</fullName>
    </submittedName>
</protein>
<dbReference type="AlphaFoldDB" id="A0A183J7U7"/>
<sequence>MFRASQCLYHVLMKLVSSDTFLQNQLPPKSPSMISSAQEIPVHWEHGMVPGTCQQYHGRACSQYLSGQSVLVNSENPEYLMNIERQLQAATAVISNSTEVTDVCKTYAEKVSCYHNYHVCDSRLTSRSTVKILLICKRDCQLLEEDICWEEYKAAKTDGLIGQGALLPDCSKLNFTGSDCIHVLDIEEDAKIDPCKSSYLSYLLLYFVHYSANLI</sequence>
<dbReference type="PROSITE" id="PS50038">
    <property type="entry name" value="FZ"/>
    <property type="match status" value="1"/>
</dbReference>
<name>A0A183J7U7_9BILA</name>
<dbReference type="EMBL" id="UZAM01016653">
    <property type="protein sequence ID" value="VDP44194.1"/>
    <property type="molecule type" value="Genomic_DNA"/>
</dbReference>
<proteinExistence type="predicted"/>
<evidence type="ECO:0000313" key="6">
    <source>
        <dbReference type="WBParaSite" id="SBAD_0001234401-mRNA-1"/>
    </source>
</evidence>